<evidence type="ECO:0000256" key="6">
    <source>
        <dbReference type="ARBA" id="ARBA00022679"/>
    </source>
</evidence>
<reference evidence="15" key="1">
    <citation type="journal article" date="2019" name="Int. J. Syst. Evol. Microbiol.">
        <title>The Global Catalogue of Microorganisms (GCM) 10K type strain sequencing project: providing services to taxonomists for standard genome sequencing and annotation.</title>
        <authorList>
            <consortium name="The Broad Institute Genomics Platform"/>
            <consortium name="The Broad Institute Genome Sequencing Center for Infectious Disease"/>
            <person name="Wu L."/>
            <person name="Ma J."/>
        </authorList>
    </citation>
    <scope>NUCLEOTIDE SEQUENCE [LARGE SCALE GENOMIC DNA]</scope>
    <source>
        <strain evidence="15">CCUG 53903</strain>
    </source>
</reference>
<comment type="pathway">
    <text evidence="2">Lipid metabolism.</text>
</comment>
<accession>A0ABW1CX80</accession>
<dbReference type="Gene3D" id="3.30.559.30">
    <property type="entry name" value="Nonribosomal peptide synthetase, condensation domain"/>
    <property type="match status" value="1"/>
</dbReference>
<keyword evidence="9" id="KW-0012">Acyltransferase</keyword>
<dbReference type="SUPFAM" id="SSF52777">
    <property type="entry name" value="CoA-dependent acyltransferases"/>
    <property type="match status" value="2"/>
</dbReference>
<dbReference type="RefSeq" id="WP_379518930.1">
    <property type="nucleotide sequence ID" value="NZ_JBHSPA010000045.1"/>
</dbReference>
<evidence type="ECO:0000256" key="11">
    <source>
        <dbReference type="SAM" id="MobiDB-lite"/>
    </source>
</evidence>
<evidence type="ECO:0000256" key="8">
    <source>
        <dbReference type="ARBA" id="ARBA00023098"/>
    </source>
</evidence>
<dbReference type="PANTHER" id="PTHR31650">
    <property type="entry name" value="O-ACYLTRANSFERASE (WSD1-LIKE) FAMILY PROTEIN"/>
    <property type="match status" value="1"/>
</dbReference>
<dbReference type="Gene3D" id="3.30.559.10">
    <property type="entry name" value="Chloramphenicol acetyltransferase-like domain"/>
    <property type="match status" value="1"/>
</dbReference>
<feature type="domain" description="O-acyltransferase WSD1-like N-terminal" evidence="12">
    <location>
        <begin position="365"/>
        <end position="435"/>
    </location>
</feature>
<evidence type="ECO:0000256" key="4">
    <source>
        <dbReference type="ARBA" id="ARBA00013244"/>
    </source>
</evidence>
<feature type="compositionally biased region" description="Basic and acidic residues" evidence="11">
    <location>
        <begin position="194"/>
        <end position="203"/>
    </location>
</feature>
<feature type="compositionally biased region" description="Basic and acidic residues" evidence="11">
    <location>
        <begin position="290"/>
        <end position="306"/>
    </location>
</feature>
<proteinExistence type="inferred from homology"/>
<keyword evidence="15" id="KW-1185">Reference proteome</keyword>
<dbReference type="InterPro" id="IPR004255">
    <property type="entry name" value="O-acyltransferase_WSD1_N"/>
</dbReference>
<comment type="similarity">
    <text evidence="3">Belongs to the long-chain O-acyltransferase family.</text>
</comment>
<sequence length="645" mass="68849">MRQLTALDAQFLNVETATTAAHVAGLALLDPADGAVNRDALAELLLDRLHLSPALSLRLAEVPLGLDHPYWAADPGFDIDNHLFEMTLPAPGDDWQLAEAVADLHARRLDRTHPLWEMHLINGLAEGKVAVYTKVHHAAIDGISGAETLATLLDLTPDGHLTRRRIPTTTQRSDLTVTTATPSGAHTHQAHTAHRADGDHEANTARQTDAAHGMDGGHPANGDHPRTDAGRLANGDDPRADSGHPTTSGDPRTDNERPTTGRDPRADNERPANGDDRRTDAGHPTTSGDPRADNERPANGDDRRTDSGQPANGEYQFDSAAGYEDAPGLMGMLAGAAVRTATHPVRAIQSVVRAAGDLDAIPVVGSLPGAKLIAKAARVVARDQHHRPELPSLAVPRTPLNGPISARRHLSFGSVSLKDVKNVAKANGMSVNDVVMTLCTSALRSWLRERDALPETPLIVAVPVAVRKSKAKDVVGNQISAMVTPMPTNVPDPMERLQAVGAAMERAKRRFALAPATWLSELCSVLPAPVTSLATPAIFRLAGLAFPPINLIISNVPGPQFPLYLCGGRVLSYYPLSVLTDMSGGVNITCFSYDGMLDFGIVACPERMDDVWGLLAHLRTALDELLDERVGDEFRDGVRVDLVAG</sequence>
<dbReference type="Pfam" id="PF06974">
    <property type="entry name" value="WS_DGAT_C"/>
    <property type="match status" value="1"/>
</dbReference>
<evidence type="ECO:0000256" key="10">
    <source>
        <dbReference type="ARBA" id="ARBA00048109"/>
    </source>
</evidence>
<evidence type="ECO:0000313" key="15">
    <source>
        <dbReference type="Proteomes" id="UP001596058"/>
    </source>
</evidence>
<comment type="caution">
    <text evidence="14">The sequence shown here is derived from an EMBL/GenBank/DDBJ whole genome shotgun (WGS) entry which is preliminary data.</text>
</comment>
<gene>
    <name evidence="14" type="ORF">ACFPZ3_36745</name>
</gene>
<dbReference type="InterPro" id="IPR045034">
    <property type="entry name" value="O-acyltransferase_WSD1-like"/>
</dbReference>
<name>A0ABW1CX80_9ACTN</name>
<feature type="domain" description="O-acyltransferase WSD1-like N-terminal" evidence="12">
    <location>
        <begin position="4"/>
        <end position="180"/>
    </location>
</feature>
<comment type="pathway">
    <text evidence="1">Glycerolipid metabolism; triacylglycerol biosynthesis.</text>
</comment>
<dbReference type="InterPro" id="IPR009721">
    <property type="entry name" value="O-acyltransferase_WSD1_C"/>
</dbReference>
<feature type="domain" description="O-acyltransferase WSD1 C-terminal" evidence="13">
    <location>
        <begin position="476"/>
        <end position="625"/>
    </location>
</feature>
<evidence type="ECO:0000256" key="5">
    <source>
        <dbReference type="ARBA" id="ARBA00022516"/>
    </source>
</evidence>
<evidence type="ECO:0000256" key="9">
    <source>
        <dbReference type="ARBA" id="ARBA00023315"/>
    </source>
</evidence>
<comment type="catalytic activity">
    <reaction evidence="10">
        <text>an acyl-CoA + a 1,2-diacyl-sn-glycerol = a triacyl-sn-glycerol + CoA</text>
        <dbReference type="Rhea" id="RHEA:10868"/>
        <dbReference type="ChEBI" id="CHEBI:17815"/>
        <dbReference type="ChEBI" id="CHEBI:57287"/>
        <dbReference type="ChEBI" id="CHEBI:58342"/>
        <dbReference type="ChEBI" id="CHEBI:64615"/>
        <dbReference type="EC" id="2.3.1.20"/>
    </reaction>
</comment>
<keyword evidence="5" id="KW-0444">Lipid biosynthesis</keyword>
<protein>
    <recommendedName>
        <fullName evidence="4">diacylglycerol O-acyltransferase</fullName>
        <ecNumber evidence="4">2.3.1.20</ecNumber>
    </recommendedName>
</protein>
<dbReference type="EMBL" id="JBHSPA010000045">
    <property type="protein sequence ID" value="MFC5829446.1"/>
    <property type="molecule type" value="Genomic_DNA"/>
</dbReference>
<keyword evidence="7" id="KW-0319">Glycerol metabolism</keyword>
<evidence type="ECO:0000256" key="1">
    <source>
        <dbReference type="ARBA" id="ARBA00004771"/>
    </source>
</evidence>
<keyword evidence="6" id="KW-0808">Transferase</keyword>
<feature type="compositionally biased region" description="Basic and acidic residues" evidence="11">
    <location>
        <begin position="221"/>
        <end position="242"/>
    </location>
</feature>
<evidence type="ECO:0000256" key="7">
    <source>
        <dbReference type="ARBA" id="ARBA00022798"/>
    </source>
</evidence>
<evidence type="ECO:0000259" key="13">
    <source>
        <dbReference type="Pfam" id="PF06974"/>
    </source>
</evidence>
<evidence type="ECO:0000313" key="14">
    <source>
        <dbReference type="EMBL" id="MFC5829446.1"/>
    </source>
</evidence>
<evidence type="ECO:0000256" key="3">
    <source>
        <dbReference type="ARBA" id="ARBA00009587"/>
    </source>
</evidence>
<feature type="compositionally biased region" description="Polar residues" evidence="11">
    <location>
        <begin position="167"/>
        <end position="184"/>
    </location>
</feature>
<dbReference type="Pfam" id="PF03007">
    <property type="entry name" value="WS_DGAT_cat"/>
    <property type="match status" value="2"/>
</dbReference>
<feature type="compositionally biased region" description="Basic and acidic residues" evidence="11">
    <location>
        <begin position="251"/>
        <end position="281"/>
    </location>
</feature>
<dbReference type="InterPro" id="IPR023213">
    <property type="entry name" value="CAT-like_dom_sf"/>
</dbReference>
<evidence type="ECO:0000256" key="2">
    <source>
        <dbReference type="ARBA" id="ARBA00005189"/>
    </source>
</evidence>
<dbReference type="EC" id="2.3.1.20" evidence="4"/>
<keyword evidence="8" id="KW-0443">Lipid metabolism</keyword>
<feature type="region of interest" description="Disordered" evidence="11">
    <location>
        <begin position="161"/>
        <end position="316"/>
    </location>
</feature>
<evidence type="ECO:0000259" key="12">
    <source>
        <dbReference type="Pfam" id="PF03007"/>
    </source>
</evidence>
<organism evidence="14 15">
    <name type="scientific">Nonomuraea insulae</name>
    <dbReference type="NCBI Taxonomy" id="1616787"/>
    <lineage>
        <taxon>Bacteria</taxon>
        <taxon>Bacillati</taxon>
        <taxon>Actinomycetota</taxon>
        <taxon>Actinomycetes</taxon>
        <taxon>Streptosporangiales</taxon>
        <taxon>Streptosporangiaceae</taxon>
        <taxon>Nonomuraea</taxon>
    </lineage>
</organism>
<dbReference type="PANTHER" id="PTHR31650:SF1">
    <property type="entry name" value="WAX ESTER SYNTHASE_DIACYLGLYCEROL ACYLTRANSFERASE 4-RELATED"/>
    <property type="match status" value="1"/>
</dbReference>
<dbReference type="Proteomes" id="UP001596058">
    <property type="component" value="Unassembled WGS sequence"/>
</dbReference>